<keyword evidence="3" id="KW-1185">Reference proteome</keyword>
<gene>
    <name evidence="2" type="ORF">WJX74_008248</name>
</gene>
<dbReference type="Proteomes" id="UP001438707">
    <property type="component" value="Unassembled WGS sequence"/>
</dbReference>
<name>A0AAW1S409_9CHLO</name>
<dbReference type="EMBL" id="JALJOS010000004">
    <property type="protein sequence ID" value="KAK9840358.1"/>
    <property type="molecule type" value="Genomic_DNA"/>
</dbReference>
<protein>
    <submittedName>
        <fullName evidence="2">Uncharacterized protein</fullName>
    </submittedName>
</protein>
<reference evidence="2 3" key="1">
    <citation type="journal article" date="2024" name="Nat. Commun.">
        <title>Phylogenomics reveals the evolutionary origins of lichenization in chlorophyte algae.</title>
        <authorList>
            <person name="Puginier C."/>
            <person name="Libourel C."/>
            <person name="Otte J."/>
            <person name="Skaloud P."/>
            <person name="Haon M."/>
            <person name="Grisel S."/>
            <person name="Petersen M."/>
            <person name="Berrin J.G."/>
            <person name="Delaux P.M."/>
            <person name="Dal Grande F."/>
            <person name="Keller J."/>
        </authorList>
    </citation>
    <scope>NUCLEOTIDE SEQUENCE [LARGE SCALE GENOMIC DNA]</scope>
    <source>
        <strain evidence="2 3">SAG 2145</strain>
    </source>
</reference>
<dbReference type="AlphaFoldDB" id="A0AAW1S409"/>
<accession>A0AAW1S409</accession>
<comment type="caution">
    <text evidence="2">The sequence shown here is derived from an EMBL/GenBank/DDBJ whole genome shotgun (WGS) entry which is preliminary data.</text>
</comment>
<evidence type="ECO:0000313" key="3">
    <source>
        <dbReference type="Proteomes" id="UP001438707"/>
    </source>
</evidence>
<proteinExistence type="predicted"/>
<feature type="region of interest" description="Disordered" evidence="1">
    <location>
        <begin position="76"/>
        <end position="130"/>
    </location>
</feature>
<evidence type="ECO:0000256" key="1">
    <source>
        <dbReference type="SAM" id="MobiDB-lite"/>
    </source>
</evidence>
<organism evidence="2 3">
    <name type="scientific">Apatococcus lobatus</name>
    <dbReference type="NCBI Taxonomy" id="904363"/>
    <lineage>
        <taxon>Eukaryota</taxon>
        <taxon>Viridiplantae</taxon>
        <taxon>Chlorophyta</taxon>
        <taxon>core chlorophytes</taxon>
        <taxon>Trebouxiophyceae</taxon>
        <taxon>Chlorellales</taxon>
        <taxon>Chlorellaceae</taxon>
        <taxon>Apatococcus</taxon>
    </lineage>
</organism>
<evidence type="ECO:0000313" key="2">
    <source>
        <dbReference type="EMBL" id="KAK9840358.1"/>
    </source>
</evidence>
<feature type="compositionally biased region" description="Low complexity" evidence="1">
    <location>
        <begin position="76"/>
        <end position="94"/>
    </location>
</feature>
<sequence>MLMELVDVLGMACRMHLLFGKACSLVEDCQHADLAYNKAITHVAYSHMAWKGLWEVHAITRDATKLVTTLQKLDPPGAQQLQSASSSSMPRQPSGNAAVHVGSPQSAHGSPLQGPGSRLQRMASQKAVASDAERREVLERICSLTPASPSYAVYHEKLLQLVMDARWEPHHTTLRV</sequence>